<keyword evidence="3" id="KW-1185">Reference proteome</keyword>
<dbReference type="SUPFAM" id="SSF47986">
    <property type="entry name" value="DEATH domain"/>
    <property type="match status" value="1"/>
</dbReference>
<dbReference type="GO" id="GO:0005765">
    <property type="term" value="C:lysosomal membrane"/>
    <property type="evidence" value="ECO:0007669"/>
    <property type="project" value="TreeGrafter"/>
</dbReference>
<feature type="domain" description="START" evidence="2">
    <location>
        <begin position="178"/>
        <end position="338"/>
    </location>
</feature>
<dbReference type="GO" id="GO:0031902">
    <property type="term" value="C:late endosome membrane"/>
    <property type="evidence" value="ECO:0007669"/>
    <property type="project" value="TreeGrafter"/>
</dbReference>
<dbReference type="AlphaFoldDB" id="A0A914UQ44"/>
<dbReference type="GO" id="GO:0042981">
    <property type="term" value="P:regulation of apoptotic process"/>
    <property type="evidence" value="ECO:0007669"/>
    <property type="project" value="InterPro"/>
</dbReference>
<dbReference type="Pfam" id="PF01852">
    <property type="entry name" value="START"/>
    <property type="match status" value="1"/>
</dbReference>
<evidence type="ECO:0000259" key="1">
    <source>
        <dbReference type="PROSITE" id="PS50209"/>
    </source>
</evidence>
<reference evidence="4" key="1">
    <citation type="submission" date="2022-11" db="UniProtKB">
        <authorList>
            <consortium name="WormBaseParasite"/>
        </authorList>
    </citation>
    <scope>IDENTIFICATION</scope>
</reference>
<dbReference type="GO" id="GO:0140284">
    <property type="term" value="C:endoplasmic reticulum-endosome membrane contact site"/>
    <property type="evidence" value="ECO:0007669"/>
    <property type="project" value="TreeGrafter"/>
</dbReference>
<dbReference type="InterPro" id="IPR011029">
    <property type="entry name" value="DEATH-like_dom_sf"/>
</dbReference>
<dbReference type="GO" id="GO:0005789">
    <property type="term" value="C:endoplasmic reticulum membrane"/>
    <property type="evidence" value="ECO:0007669"/>
    <property type="project" value="TreeGrafter"/>
</dbReference>
<dbReference type="InterPro" id="IPR051869">
    <property type="entry name" value="STARD3"/>
</dbReference>
<dbReference type="PROSITE" id="PS50209">
    <property type="entry name" value="CARD"/>
    <property type="match status" value="1"/>
</dbReference>
<name>A0A914UQ44_9BILA</name>
<dbReference type="SUPFAM" id="SSF55961">
    <property type="entry name" value="Bet v1-like"/>
    <property type="match status" value="1"/>
</dbReference>
<dbReference type="Proteomes" id="UP000887566">
    <property type="component" value="Unplaced"/>
</dbReference>
<dbReference type="SMART" id="SM00114">
    <property type="entry name" value="CARD"/>
    <property type="match status" value="1"/>
</dbReference>
<dbReference type="InterPro" id="IPR002913">
    <property type="entry name" value="START_lipid-bd_dom"/>
</dbReference>
<evidence type="ECO:0000313" key="4">
    <source>
        <dbReference type="WBParaSite" id="PSAMB.scaffold1170size35026.g11425.t1"/>
    </source>
</evidence>
<evidence type="ECO:0000313" key="3">
    <source>
        <dbReference type="Proteomes" id="UP000887566"/>
    </source>
</evidence>
<dbReference type="Gene3D" id="1.10.533.10">
    <property type="entry name" value="Death Domain, Fas"/>
    <property type="match status" value="1"/>
</dbReference>
<protein>
    <submittedName>
        <fullName evidence="4">CARD domain-containing protein</fullName>
    </submittedName>
</protein>
<feature type="domain" description="CARD" evidence="1">
    <location>
        <begin position="1"/>
        <end position="91"/>
    </location>
</feature>
<accession>A0A914UQ44</accession>
<dbReference type="Pfam" id="PF00619">
    <property type="entry name" value="CARD"/>
    <property type="match status" value="1"/>
</dbReference>
<dbReference type="WBParaSite" id="PSAMB.scaffold1170size35026.g11425.t1">
    <property type="protein sequence ID" value="PSAMB.scaffold1170size35026.g11425.t1"/>
    <property type="gene ID" value="PSAMB.scaffold1170size35026.g11425"/>
</dbReference>
<dbReference type="InterPro" id="IPR023393">
    <property type="entry name" value="START-like_dom_sf"/>
</dbReference>
<proteinExistence type="predicted"/>
<dbReference type="PROSITE" id="PS50848">
    <property type="entry name" value="START"/>
    <property type="match status" value="1"/>
</dbReference>
<dbReference type="PANTHER" id="PTHR46121">
    <property type="entry name" value="STEROIDOGENIC ACUTE REGULATORY PROTEIN-LIKE"/>
    <property type="match status" value="1"/>
</dbReference>
<evidence type="ECO:0000259" key="2">
    <source>
        <dbReference type="PROSITE" id="PS50848"/>
    </source>
</evidence>
<dbReference type="GO" id="GO:0008289">
    <property type="term" value="F:lipid binding"/>
    <property type="evidence" value="ECO:0007669"/>
    <property type="project" value="InterPro"/>
</dbReference>
<sequence length="373" mass="42421">MNQAQKQAVKKLSEFVSEIKPDLLVDILEKNGTLTSEETAEIKEEEDQPENRSLTLLSCICRSQQATAYDAFIQALQNTNQKALASIVMREFDSITQKASQGHQHATERLKTSSLKTITDYSNISLTLLEEYKNELKIPLTDPMYDKLWSYYKTGALAFEEVMNKFFSKSYKETFLDWPKYEEKADGIAYCRQPTADDPYTVFGCKAEIDCPAELLFRDLVYNAEKIESTSVKFAKRIQWLGSRAVILHVAFESPSIFINPREVVTMNMWRKVGDSYILNRRSIETDLVPERAGLERARLHYCAHRFSPVEGNPNKTVLNAISAGDGGGWVPQWLADTLFGAQFLTQNIIAARARGARVVNEQVSEQQYWAPI</sequence>
<dbReference type="Gene3D" id="3.30.530.20">
    <property type="match status" value="1"/>
</dbReference>
<dbReference type="PANTHER" id="PTHR46121:SF3">
    <property type="entry name" value="STEROIDOGENIC ACUTE REGULATORY-LIKE PROTEIN 1"/>
    <property type="match status" value="1"/>
</dbReference>
<dbReference type="GO" id="GO:0099044">
    <property type="term" value="P:vesicle tethering to endoplasmic reticulum"/>
    <property type="evidence" value="ECO:0007669"/>
    <property type="project" value="TreeGrafter"/>
</dbReference>
<organism evidence="3 4">
    <name type="scientific">Plectus sambesii</name>
    <dbReference type="NCBI Taxonomy" id="2011161"/>
    <lineage>
        <taxon>Eukaryota</taxon>
        <taxon>Metazoa</taxon>
        <taxon>Ecdysozoa</taxon>
        <taxon>Nematoda</taxon>
        <taxon>Chromadorea</taxon>
        <taxon>Plectida</taxon>
        <taxon>Plectina</taxon>
        <taxon>Plectoidea</taxon>
        <taxon>Plectidae</taxon>
        <taxon>Plectus</taxon>
    </lineage>
</organism>
<dbReference type="InterPro" id="IPR001315">
    <property type="entry name" value="CARD"/>
</dbReference>